<dbReference type="Pfam" id="PF03195">
    <property type="entry name" value="LOB"/>
    <property type="match status" value="1"/>
</dbReference>
<reference evidence="3 4" key="1">
    <citation type="submission" date="2022-03" db="EMBL/GenBank/DDBJ databases">
        <authorList>
            <person name="Nunn A."/>
            <person name="Chopra R."/>
            <person name="Nunn A."/>
            <person name="Contreras Garrido A."/>
        </authorList>
    </citation>
    <scope>NUCLEOTIDE SEQUENCE [LARGE SCALE GENOMIC DNA]</scope>
</reference>
<protein>
    <recommendedName>
        <fullName evidence="2">LOB domain-containing protein</fullName>
    </recommendedName>
</protein>
<name>A0AAU9RWW9_THLAR</name>
<sequence length="117" mass="13578">RGAAKAKRRHCAVCTTRNIRCSRICEFADYFPYELLREYESANDLFGTPNILKMMRLAPTEQKSVLASSILIEGIAWTCDPVRGGFGMLQRLVWEVQVHEAYLNELKEKIKDKKRKR</sequence>
<proteinExistence type="inferred from homology"/>
<dbReference type="AlphaFoldDB" id="A0AAU9RWW9"/>
<dbReference type="Proteomes" id="UP000836841">
    <property type="component" value="Chromosome 3"/>
</dbReference>
<evidence type="ECO:0000259" key="2">
    <source>
        <dbReference type="PROSITE" id="PS50891"/>
    </source>
</evidence>
<feature type="domain" description="LOB" evidence="2">
    <location>
        <begin position="9"/>
        <end position="110"/>
    </location>
</feature>
<evidence type="ECO:0000313" key="4">
    <source>
        <dbReference type="Proteomes" id="UP000836841"/>
    </source>
</evidence>
<feature type="non-terminal residue" evidence="3">
    <location>
        <position position="117"/>
    </location>
</feature>
<organism evidence="3 4">
    <name type="scientific">Thlaspi arvense</name>
    <name type="common">Field penny-cress</name>
    <dbReference type="NCBI Taxonomy" id="13288"/>
    <lineage>
        <taxon>Eukaryota</taxon>
        <taxon>Viridiplantae</taxon>
        <taxon>Streptophyta</taxon>
        <taxon>Embryophyta</taxon>
        <taxon>Tracheophyta</taxon>
        <taxon>Spermatophyta</taxon>
        <taxon>Magnoliopsida</taxon>
        <taxon>eudicotyledons</taxon>
        <taxon>Gunneridae</taxon>
        <taxon>Pentapetalae</taxon>
        <taxon>rosids</taxon>
        <taxon>malvids</taxon>
        <taxon>Brassicales</taxon>
        <taxon>Brassicaceae</taxon>
        <taxon>Thlaspideae</taxon>
        <taxon>Thlaspi</taxon>
    </lineage>
</organism>
<dbReference type="InterPro" id="IPR004883">
    <property type="entry name" value="LOB"/>
</dbReference>
<feature type="non-terminal residue" evidence="3">
    <location>
        <position position="1"/>
    </location>
</feature>
<dbReference type="PANTHER" id="PTHR31301">
    <property type="entry name" value="LOB DOMAIN-CONTAINING PROTEIN 4-RELATED"/>
    <property type="match status" value="1"/>
</dbReference>
<dbReference type="EMBL" id="OU466859">
    <property type="protein sequence ID" value="CAH2051228.1"/>
    <property type="molecule type" value="Genomic_DNA"/>
</dbReference>
<evidence type="ECO:0000313" key="3">
    <source>
        <dbReference type="EMBL" id="CAH2051228.1"/>
    </source>
</evidence>
<keyword evidence="4" id="KW-1185">Reference proteome</keyword>
<comment type="similarity">
    <text evidence="1">Belongs to the LOB domain-containing protein family.</text>
</comment>
<gene>
    <name evidence="3" type="ORF">TAV2_LOCUS8951</name>
</gene>
<dbReference type="PANTHER" id="PTHR31301:SF103">
    <property type="entry name" value="LOB DOMAIN-CONTAINING PROTEIN 5-RELATED"/>
    <property type="match status" value="1"/>
</dbReference>
<dbReference type="PROSITE" id="PS50891">
    <property type="entry name" value="LOB"/>
    <property type="match status" value="1"/>
</dbReference>
<evidence type="ECO:0000256" key="1">
    <source>
        <dbReference type="ARBA" id="ARBA00005474"/>
    </source>
</evidence>
<accession>A0AAU9RWW9</accession>